<dbReference type="SUPFAM" id="SSF48452">
    <property type="entry name" value="TPR-like"/>
    <property type="match status" value="3"/>
</dbReference>
<dbReference type="SMART" id="SM00028">
    <property type="entry name" value="TPR"/>
    <property type="match status" value="5"/>
</dbReference>
<dbReference type="Proteomes" id="UP001631957">
    <property type="component" value="Unassembled WGS sequence"/>
</dbReference>
<dbReference type="InterPro" id="IPR036388">
    <property type="entry name" value="WH-like_DNA-bd_sf"/>
</dbReference>
<reference evidence="10 11" key="1">
    <citation type="submission" date="2024-12" db="EMBL/GenBank/DDBJ databases">
        <title>Forecasting of Potato common scab and diversities of Pathogenic streptomyces spp. in china.</title>
        <authorList>
            <person name="Handique U."/>
            <person name="Wu J."/>
        </authorList>
    </citation>
    <scope>NUCLEOTIDE SEQUENCE [LARGE SCALE GENOMIC DNA]</scope>
    <source>
        <strain evidence="10 11">ZRIMU1530</strain>
    </source>
</reference>
<dbReference type="EMBL" id="JBJVNI010000026">
    <property type="protein sequence ID" value="MFM9614468.1"/>
    <property type="molecule type" value="Genomic_DNA"/>
</dbReference>
<comment type="similarity">
    <text evidence="1">Belongs to the AfsR/DnrI/RedD regulatory family.</text>
</comment>
<keyword evidence="3" id="KW-0805">Transcription regulation</keyword>
<dbReference type="PANTHER" id="PTHR35807">
    <property type="entry name" value="TRANSCRIPTIONAL REGULATOR REDD-RELATED"/>
    <property type="match status" value="1"/>
</dbReference>
<feature type="region of interest" description="Disordered" evidence="8">
    <location>
        <begin position="254"/>
        <end position="287"/>
    </location>
</feature>
<keyword evidence="4 7" id="KW-0238">DNA-binding</keyword>
<dbReference type="PROSITE" id="PS50293">
    <property type="entry name" value="TPR_REGION"/>
    <property type="match status" value="1"/>
</dbReference>
<dbReference type="PROSITE" id="PS50005">
    <property type="entry name" value="TPR"/>
    <property type="match status" value="1"/>
</dbReference>
<dbReference type="InterPro" id="IPR016032">
    <property type="entry name" value="Sig_transdc_resp-reg_C-effctor"/>
</dbReference>
<dbReference type="PANTHER" id="PTHR35807:SF1">
    <property type="entry name" value="TRANSCRIPTIONAL REGULATOR REDD"/>
    <property type="match status" value="1"/>
</dbReference>
<dbReference type="SUPFAM" id="SSF52540">
    <property type="entry name" value="P-loop containing nucleoside triphosphate hydrolases"/>
    <property type="match status" value="1"/>
</dbReference>
<feature type="DNA-binding region" description="OmpR/PhoB-type" evidence="7">
    <location>
        <begin position="1"/>
        <end position="105"/>
    </location>
</feature>
<sequence>MNEDQNQHVRFAVLGSVKVWRGEAELPLGPPKQRALLALLLLHAGQTVGLSRIVDVLWHSDPPNSAVNVVHRHIGSLRKLLEPGLPSRAPGGLLVRHARGYGINADATSLDLLRFRDLVTRARDAADGGEVSGAAELYTQALSLWRGEAAQGVPPDIRVHPLFSAVDSEHLAALREGADLMLALGTPAPVLPLLHRATAQYPLDEAVHARLIQALAQTGRQAEAFGVYQEMSLRLKNELGIEPGRELRLAHAGLLRRPERAATPQDEPRAAPPRRPPARPAAPAPVRPTQLPLDLRTFVGRRDELARITSALDKLDETSATPSAVINTIEGMAGVGKTALAVHLAHRLAHRFPDGQLYVNLRGFDVSGPCVSAAEALRSFLIALGVSARHLPADVDSQMALYRSILADRRVLIVLDNARDSQHVRPLLPGSCTCLVVITSRTQLRGLVATHGAAPLILGPLSDTESREVLARHLGRGRTAAEPEAVDAIVEFCHRLPLALAVIAARAATLPGFSLASIAAELRAGHDSLDAFADDDPYTDLRTVFSLSLDGLGPEAARLLRLLSLHPGPDLSATAAASLAALSVRQATTLLAKLADAHLMIRPASNRFAFHDMLKIYAAEQLQDHDDAGTREAAVRRLLDHYVHGAHAATSALTPDRIDAAPDAPAEPGVALDPLTDPASAAAWLERELPVLLSAVAQAKDGGHPAHAWLLAQTLELYLDRRGRWQDQIDIQSTAVEAARLLQDRLREAKARRALGFAYGRLAQDDLAHTELDAAMALFTDLGEAGGQARAHRSLAFLANGRHDHDAALGHYARALELYRSADNLTGQALVLNETGWTYILHGAYRQAVDECTRAVALHQRIGDTNGEAAAWDSLGYAHHHMGHHEEALRCYERALKLYQHMKDRYLEADTLLHMGDTHEARGNRAASVPLWREAVRILDELGHPEAEAARARLRGEPGDPADD</sequence>
<dbReference type="Pfam" id="PF13424">
    <property type="entry name" value="TPR_12"/>
    <property type="match status" value="1"/>
</dbReference>
<dbReference type="RefSeq" id="WP_409122332.1">
    <property type="nucleotide sequence ID" value="NZ_JBJVNI010000026.1"/>
</dbReference>
<dbReference type="SMART" id="SM01043">
    <property type="entry name" value="BTAD"/>
    <property type="match status" value="1"/>
</dbReference>
<evidence type="ECO:0000256" key="7">
    <source>
        <dbReference type="PROSITE-ProRule" id="PRU01091"/>
    </source>
</evidence>
<dbReference type="SUPFAM" id="SSF46894">
    <property type="entry name" value="C-terminal effector domain of the bipartite response regulators"/>
    <property type="match status" value="1"/>
</dbReference>
<dbReference type="Gene3D" id="1.25.40.10">
    <property type="entry name" value="Tetratricopeptide repeat domain"/>
    <property type="match status" value="2"/>
</dbReference>
<evidence type="ECO:0000256" key="5">
    <source>
        <dbReference type="ARBA" id="ARBA00023163"/>
    </source>
</evidence>
<feature type="domain" description="OmpR/PhoB-type" evidence="9">
    <location>
        <begin position="1"/>
        <end position="105"/>
    </location>
</feature>
<feature type="repeat" description="TPR" evidence="6">
    <location>
        <begin position="869"/>
        <end position="902"/>
    </location>
</feature>
<gene>
    <name evidence="10" type="ORF">ACKI18_38040</name>
</gene>
<comment type="caution">
    <text evidence="10">The sequence shown here is derived from an EMBL/GenBank/DDBJ whole genome shotgun (WGS) entry which is preliminary data.</text>
</comment>
<protein>
    <submittedName>
        <fullName evidence="10">BTAD domain-containing putative transcriptional regulator</fullName>
    </submittedName>
</protein>
<name>A0ABW9I640_9ACTN</name>
<evidence type="ECO:0000256" key="2">
    <source>
        <dbReference type="ARBA" id="ARBA00023012"/>
    </source>
</evidence>
<evidence type="ECO:0000259" key="9">
    <source>
        <dbReference type="PROSITE" id="PS51755"/>
    </source>
</evidence>
<dbReference type="InterPro" id="IPR019734">
    <property type="entry name" value="TPR_rpt"/>
</dbReference>
<keyword evidence="2" id="KW-0902">Two-component regulatory system</keyword>
<dbReference type="InterPro" id="IPR051677">
    <property type="entry name" value="AfsR-DnrI-RedD_regulator"/>
</dbReference>
<evidence type="ECO:0000256" key="3">
    <source>
        <dbReference type="ARBA" id="ARBA00023015"/>
    </source>
</evidence>
<dbReference type="Gene3D" id="1.10.10.10">
    <property type="entry name" value="Winged helix-like DNA-binding domain superfamily/Winged helix DNA-binding domain"/>
    <property type="match status" value="1"/>
</dbReference>
<evidence type="ECO:0000313" key="11">
    <source>
        <dbReference type="Proteomes" id="UP001631957"/>
    </source>
</evidence>
<evidence type="ECO:0000256" key="8">
    <source>
        <dbReference type="SAM" id="MobiDB-lite"/>
    </source>
</evidence>
<organism evidence="10 11">
    <name type="scientific">Streptomyces niveiscabiei</name>
    <dbReference type="NCBI Taxonomy" id="164115"/>
    <lineage>
        <taxon>Bacteria</taxon>
        <taxon>Bacillati</taxon>
        <taxon>Actinomycetota</taxon>
        <taxon>Actinomycetes</taxon>
        <taxon>Kitasatosporales</taxon>
        <taxon>Streptomycetaceae</taxon>
        <taxon>Streptomyces</taxon>
    </lineage>
</organism>
<dbReference type="InterPro" id="IPR027417">
    <property type="entry name" value="P-loop_NTPase"/>
</dbReference>
<keyword evidence="5" id="KW-0804">Transcription</keyword>
<evidence type="ECO:0000256" key="6">
    <source>
        <dbReference type="PROSITE-ProRule" id="PRU00339"/>
    </source>
</evidence>
<proteinExistence type="inferred from homology"/>
<dbReference type="InterPro" id="IPR001867">
    <property type="entry name" value="OmpR/PhoB-type_DNA-bd"/>
</dbReference>
<dbReference type="Pfam" id="PF03704">
    <property type="entry name" value="BTAD"/>
    <property type="match status" value="1"/>
</dbReference>
<dbReference type="InterPro" id="IPR005158">
    <property type="entry name" value="BTAD"/>
</dbReference>
<dbReference type="Pfam" id="PF00486">
    <property type="entry name" value="Trans_reg_C"/>
    <property type="match status" value="1"/>
</dbReference>
<dbReference type="InterPro" id="IPR011990">
    <property type="entry name" value="TPR-like_helical_dom_sf"/>
</dbReference>
<dbReference type="CDD" id="cd15831">
    <property type="entry name" value="BTAD"/>
    <property type="match status" value="1"/>
</dbReference>
<evidence type="ECO:0000256" key="1">
    <source>
        <dbReference type="ARBA" id="ARBA00005820"/>
    </source>
</evidence>
<dbReference type="Gene3D" id="3.40.50.300">
    <property type="entry name" value="P-loop containing nucleotide triphosphate hydrolases"/>
    <property type="match status" value="1"/>
</dbReference>
<dbReference type="SMART" id="SM00862">
    <property type="entry name" value="Trans_reg_C"/>
    <property type="match status" value="1"/>
</dbReference>
<accession>A0ABW9I640</accession>
<feature type="compositionally biased region" description="Pro residues" evidence="8">
    <location>
        <begin position="270"/>
        <end position="286"/>
    </location>
</feature>
<keyword evidence="11" id="KW-1185">Reference proteome</keyword>
<keyword evidence="6" id="KW-0802">TPR repeat</keyword>
<dbReference type="PROSITE" id="PS51755">
    <property type="entry name" value="OMPR_PHOB"/>
    <property type="match status" value="1"/>
</dbReference>
<evidence type="ECO:0000313" key="10">
    <source>
        <dbReference type="EMBL" id="MFM9614468.1"/>
    </source>
</evidence>
<dbReference type="PRINTS" id="PR00364">
    <property type="entry name" value="DISEASERSIST"/>
</dbReference>
<evidence type="ECO:0000256" key="4">
    <source>
        <dbReference type="ARBA" id="ARBA00023125"/>
    </source>
</evidence>